<feature type="compositionally biased region" description="Acidic residues" evidence="1">
    <location>
        <begin position="519"/>
        <end position="536"/>
    </location>
</feature>
<dbReference type="HOGENOM" id="CLU_020999_1_1_1"/>
<evidence type="ECO:0000313" key="2">
    <source>
        <dbReference type="EMBL" id="KIK01906.1"/>
    </source>
</evidence>
<dbReference type="STRING" id="1095629.A0A0C9XAE8"/>
<reference evidence="3" key="2">
    <citation type="submission" date="2015-01" db="EMBL/GenBank/DDBJ databases">
        <title>Evolutionary Origins and Diversification of the Mycorrhizal Mutualists.</title>
        <authorList>
            <consortium name="DOE Joint Genome Institute"/>
            <consortium name="Mycorrhizal Genomics Consortium"/>
            <person name="Kohler A."/>
            <person name="Kuo A."/>
            <person name="Nagy L.G."/>
            <person name="Floudas D."/>
            <person name="Copeland A."/>
            <person name="Barry K.W."/>
            <person name="Cichocki N."/>
            <person name="Veneault-Fourrey C."/>
            <person name="LaButti K."/>
            <person name="Lindquist E.A."/>
            <person name="Lipzen A."/>
            <person name="Lundell T."/>
            <person name="Morin E."/>
            <person name="Murat C."/>
            <person name="Riley R."/>
            <person name="Ohm R."/>
            <person name="Sun H."/>
            <person name="Tunlid A."/>
            <person name="Henrissat B."/>
            <person name="Grigoriev I.V."/>
            <person name="Hibbett D.S."/>
            <person name="Martin F."/>
        </authorList>
    </citation>
    <scope>NUCLEOTIDE SEQUENCE [LARGE SCALE GENOMIC DNA]</scope>
    <source>
        <strain evidence="3">LaAM-08-1</strain>
    </source>
</reference>
<proteinExistence type="predicted"/>
<dbReference type="OrthoDB" id="3352270at2759"/>
<dbReference type="SUPFAM" id="SSF52047">
    <property type="entry name" value="RNI-like"/>
    <property type="match status" value="1"/>
</dbReference>
<feature type="region of interest" description="Disordered" evidence="1">
    <location>
        <begin position="519"/>
        <end position="540"/>
    </location>
</feature>
<protein>
    <recommendedName>
        <fullName evidence="4">F-box domain-containing protein</fullName>
    </recommendedName>
</protein>
<dbReference type="Proteomes" id="UP000054477">
    <property type="component" value="Unassembled WGS sequence"/>
</dbReference>
<evidence type="ECO:0008006" key="4">
    <source>
        <dbReference type="Google" id="ProtNLM"/>
    </source>
</evidence>
<gene>
    <name evidence="2" type="ORF">K443DRAFT_546331</name>
</gene>
<dbReference type="AlphaFoldDB" id="A0A0C9XAE8"/>
<evidence type="ECO:0000256" key="1">
    <source>
        <dbReference type="SAM" id="MobiDB-lite"/>
    </source>
</evidence>
<dbReference type="Gene3D" id="3.80.10.10">
    <property type="entry name" value="Ribonuclease Inhibitor"/>
    <property type="match status" value="1"/>
</dbReference>
<sequence length="552" mass="62698">MARPRFSNHPTGVHSLPVELLTRIFVLGAGFDYPYSLSPFLLKPDQDYHPSPCSNFQILVSHVCSHWRRIALRTSSLWTTLHFREPSHISRAQAYLIRCMTTGTHLLDILVDTVAQEDHLPGVTLCKDEIRDVFEVIIPHVKRWRAFHLKIRDNECKGQARHYLGSCGPAPRLETLQLYHFEDYQTPQNLYLATYRPPVIVFDNSLPHLKNVSLIGVNLPWAKSPYLKNLHNLELALHSDNIRPPYESWERMLRMSPDLQSLCLHYSGPRAGTGDPSLKWSSTEEVVLMKDLQHLSLTDLDPDYLCNLMRRVSLPALTKISLDLPEQDFTPFIELITSSTLRGDDTLSCSDTLSGPPLCRCAIPSLPKLEVLIIGALECSPESWYGLLQTLEGLRVLEADFSRVGRRFWDVLVGKRGSISGICRVRDERGRDYSEKDQSSPLLPHLQTFKVSGITGVSIISEILRRRGLATSGDDLRWVVGWNERRRGKDLVLDELVDVGCRVESRGGQGWNIVQVETFDEGEEEEEEEEEGEECLSQESIVNEKVDVEEGL</sequence>
<keyword evidence="3" id="KW-1185">Reference proteome</keyword>
<name>A0A0C9XAE8_9AGAR</name>
<dbReference type="InterPro" id="IPR032675">
    <property type="entry name" value="LRR_dom_sf"/>
</dbReference>
<reference evidence="2 3" key="1">
    <citation type="submission" date="2014-04" db="EMBL/GenBank/DDBJ databases">
        <authorList>
            <consortium name="DOE Joint Genome Institute"/>
            <person name="Kuo A."/>
            <person name="Kohler A."/>
            <person name="Nagy L.G."/>
            <person name="Floudas D."/>
            <person name="Copeland A."/>
            <person name="Barry K.W."/>
            <person name="Cichocki N."/>
            <person name="Veneault-Fourrey C."/>
            <person name="LaButti K."/>
            <person name="Lindquist E.A."/>
            <person name="Lipzen A."/>
            <person name="Lundell T."/>
            <person name="Morin E."/>
            <person name="Murat C."/>
            <person name="Sun H."/>
            <person name="Tunlid A."/>
            <person name="Henrissat B."/>
            <person name="Grigoriev I.V."/>
            <person name="Hibbett D.S."/>
            <person name="Martin F."/>
            <person name="Nordberg H.P."/>
            <person name="Cantor M.N."/>
            <person name="Hua S.X."/>
        </authorList>
    </citation>
    <scope>NUCLEOTIDE SEQUENCE [LARGE SCALE GENOMIC DNA]</scope>
    <source>
        <strain evidence="2 3">LaAM-08-1</strain>
    </source>
</reference>
<evidence type="ECO:0000313" key="3">
    <source>
        <dbReference type="Proteomes" id="UP000054477"/>
    </source>
</evidence>
<organism evidence="2 3">
    <name type="scientific">Laccaria amethystina LaAM-08-1</name>
    <dbReference type="NCBI Taxonomy" id="1095629"/>
    <lineage>
        <taxon>Eukaryota</taxon>
        <taxon>Fungi</taxon>
        <taxon>Dikarya</taxon>
        <taxon>Basidiomycota</taxon>
        <taxon>Agaricomycotina</taxon>
        <taxon>Agaricomycetes</taxon>
        <taxon>Agaricomycetidae</taxon>
        <taxon>Agaricales</taxon>
        <taxon>Agaricineae</taxon>
        <taxon>Hydnangiaceae</taxon>
        <taxon>Laccaria</taxon>
    </lineage>
</organism>
<dbReference type="EMBL" id="KN838600">
    <property type="protein sequence ID" value="KIK01906.1"/>
    <property type="molecule type" value="Genomic_DNA"/>
</dbReference>
<accession>A0A0C9XAE8</accession>